<keyword evidence="2 5" id="KW-0812">Transmembrane</keyword>
<feature type="domain" description="ABC-2 type transporter transmembrane" evidence="6">
    <location>
        <begin position="2"/>
        <end position="220"/>
    </location>
</feature>
<evidence type="ECO:0000256" key="2">
    <source>
        <dbReference type="ARBA" id="ARBA00022692"/>
    </source>
</evidence>
<evidence type="ECO:0000256" key="3">
    <source>
        <dbReference type="ARBA" id="ARBA00022989"/>
    </source>
</evidence>
<proteinExistence type="predicted"/>
<dbReference type="PATRIC" id="fig|1423788.3.peg.115"/>
<feature type="transmembrane region" description="Helical" evidence="5">
    <location>
        <begin position="105"/>
        <end position="128"/>
    </location>
</feature>
<dbReference type="Pfam" id="PF01061">
    <property type="entry name" value="ABC2_membrane"/>
    <property type="match status" value="1"/>
</dbReference>
<dbReference type="EMBL" id="AZDY01000041">
    <property type="protein sequence ID" value="KRK81810.1"/>
    <property type="molecule type" value="Genomic_DNA"/>
</dbReference>
<feature type="transmembrane region" description="Helical" evidence="5">
    <location>
        <begin position="57"/>
        <end position="76"/>
    </location>
</feature>
<dbReference type="InterPro" id="IPR051784">
    <property type="entry name" value="Nod_factor_ABC_transporter"/>
</dbReference>
<dbReference type="RefSeq" id="WP_056954188.1">
    <property type="nucleotide sequence ID" value="NZ_AZDY01000041.1"/>
</dbReference>
<protein>
    <recommendedName>
        <fullName evidence="6">ABC-2 type transporter transmembrane domain-containing protein</fullName>
    </recommendedName>
</protein>
<evidence type="ECO:0000256" key="4">
    <source>
        <dbReference type="ARBA" id="ARBA00023136"/>
    </source>
</evidence>
<keyword evidence="4 5" id="KW-0472">Membrane</keyword>
<feature type="transmembrane region" description="Helical" evidence="5">
    <location>
        <begin position="20"/>
        <end position="37"/>
    </location>
</feature>
<dbReference type="PANTHER" id="PTHR43229">
    <property type="entry name" value="NODULATION PROTEIN J"/>
    <property type="match status" value="1"/>
</dbReference>
<dbReference type="GO" id="GO:0140359">
    <property type="term" value="F:ABC-type transporter activity"/>
    <property type="evidence" value="ECO:0007669"/>
    <property type="project" value="InterPro"/>
</dbReference>
<organism evidence="7 8">
    <name type="scientific">Companilactobacillus bobalius DSM 19674</name>
    <dbReference type="NCBI Taxonomy" id="1423788"/>
    <lineage>
        <taxon>Bacteria</taxon>
        <taxon>Bacillati</taxon>
        <taxon>Bacillota</taxon>
        <taxon>Bacilli</taxon>
        <taxon>Lactobacillales</taxon>
        <taxon>Lactobacillaceae</taxon>
        <taxon>Companilactobacillus</taxon>
        <taxon>Companilactobacillus bobalius</taxon>
    </lineage>
</organism>
<dbReference type="Proteomes" id="UP000051515">
    <property type="component" value="Unassembled WGS sequence"/>
</dbReference>
<keyword evidence="3 5" id="KW-1133">Transmembrane helix</keyword>
<evidence type="ECO:0000313" key="7">
    <source>
        <dbReference type="EMBL" id="KRK81810.1"/>
    </source>
</evidence>
<evidence type="ECO:0000256" key="1">
    <source>
        <dbReference type="ARBA" id="ARBA00004141"/>
    </source>
</evidence>
<feature type="transmembrane region" description="Helical" evidence="5">
    <location>
        <begin position="257"/>
        <end position="276"/>
    </location>
</feature>
<evidence type="ECO:0000256" key="5">
    <source>
        <dbReference type="SAM" id="Phobius"/>
    </source>
</evidence>
<feature type="transmembrane region" description="Helical" evidence="5">
    <location>
        <begin position="140"/>
        <end position="166"/>
    </location>
</feature>
<evidence type="ECO:0000259" key="6">
    <source>
        <dbReference type="Pfam" id="PF01061"/>
    </source>
</evidence>
<comment type="caution">
    <text evidence="7">The sequence shown here is derived from an EMBL/GenBank/DDBJ whole genome shotgun (WGS) entry which is preliminary data.</text>
</comment>
<dbReference type="AlphaFoldDB" id="A0A0R1KNP1"/>
<comment type="subcellular location">
    <subcellularLocation>
        <location evidence="1">Membrane</location>
        <topology evidence="1">Multi-pass membrane protein</topology>
    </subcellularLocation>
</comment>
<dbReference type="PANTHER" id="PTHR43229:SF6">
    <property type="entry name" value="ABC-TYPE MULTIDRUG TRANSPORT SYSTEM, PERMEASE COMPONENT"/>
    <property type="match status" value="1"/>
</dbReference>
<name>A0A0R1KNP1_9LACO</name>
<dbReference type="InterPro" id="IPR013525">
    <property type="entry name" value="ABC2_TM"/>
</dbReference>
<keyword evidence="8" id="KW-1185">Reference proteome</keyword>
<dbReference type="STRING" id="1423788.FC78_GL000109"/>
<reference evidence="7 8" key="1">
    <citation type="journal article" date="2015" name="Genome Announc.">
        <title>Expanding the biotechnology potential of lactobacilli through comparative genomics of 213 strains and associated genera.</title>
        <authorList>
            <person name="Sun Z."/>
            <person name="Harris H.M."/>
            <person name="McCann A."/>
            <person name="Guo C."/>
            <person name="Argimon S."/>
            <person name="Zhang W."/>
            <person name="Yang X."/>
            <person name="Jeffery I.B."/>
            <person name="Cooney J.C."/>
            <person name="Kagawa T.F."/>
            <person name="Liu W."/>
            <person name="Song Y."/>
            <person name="Salvetti E."/>
            <person name="Wrobel A."/>
            <person name="Rasinkangas P."/>
            <person name="Parkhill J."/>
            <person name="Rea M.C."/>
            <person name="O'Sullivan O."/>
            <person name="Ritari J."/>
            <person name="Douillard F.P."/>
            <person name="Paul Ross R."/>
            <person name="Yang R."/>
            <person name="Briner A.E."/>
            <person name="Felis G.E."/>
            <person name="de Vos W.M."/>
            <person name="Barrangou R."/>
            <person name="Klaenhammer T.R."/>
            <person name="Caufield P.W."/>
            <person name="Cui Y."/>
            <person name="Zhang H."/>
            <person name="O'Toole P.W."/>
        </authorList>
    </citation>
    <scope>NUCLEOTIDE SEQUENCE [LARGE SCALE GENOMIC DNA]</scope>
    <source>
        <strain evidence="7 8">DSM 19674</strain>
    </source>
</reference>
<evidence type="ECO:0000313" key="8">
    <source>
        <dbReference type="Proteomes" id="UP000051515"/>
    </source>
</evidence>
<sequence>MKSLIERNLRLFFSSKGKVFFSLLGALISFVLYLIFLRQNMQESWSAIKDSKRILDYWLIGGTLTVTAITTTGGAMNNLVSDRESNRLADLVLTDTSYTKITLSYLLSAWIIGFIMQGFMYAIMQVYFMIQDKISFDGIVFLKLLGLMILSSLLWSAINLLIFTFVKTSDTFGKINTIIGTAAGFFAGVYFPIGAMPTFAKSLIKLTPAPYNAAIYRQVMMNKELNHALKGLPVDKILNFKKSMGIIIGKGFSTETFNMGITFVIVIVLILGFYRYNKNVVLNKV</sequence>
<gene>
    <name evidence="7" type="ORF">FC78_GL000109</name>
</gene>
<feature type="transmembrane region" description="Helical" evidence="5">
    <location>
        <begin position="178"/>
        <end position="200"/>
    </location>
</feature>
<dbReference type="GO" id="GO:0016020">
    <property type="term" value="C:membrane"/>
    <property type="evidence" value="ECO:0007669"/>
    <property type="project" value="UniProtKB-SubCell"/>
</dbReference>
<dbReference type="OrthoDB" id="162334at2"/>
<accession>A0A0R1KNP1</accession>